<dbReference type="InterPro" id="IPR017871">
    <property type="entry name" value="ABC_transporter-like_CS"/>
</dbReference>
<keyword evidence="8" id="KW-0967">Endosome</keyword>
<evidence type="ECO:0000256" key="8">
    <source>
        <dbReference type="ARBA" id="ARBA00022753"/>
    </source>
</evidence>
<dbReference type="InterPro" id="IPR003439">
    <property type="entry name" value="ABC_transporter-like_ATP-bd"/>
</dbReference>
<dbReference type="Proteomes" id="UP000242450">
    <property type="component" value="Chromosome 11"/>
</dbReference>
<keyword evidence="7" id="KW-0547">Nucleotide-binding</keyword>
<dbReference type="GO" id="GO:0051246">
    <property type="term" value="P:regulation of protein metabolic process"/>
    <property type="evidence" value="ECO:0007669"/>
    <property type="project" value="UniProtKB-ARBA"/>
</dbReference>
<evidence type="ECO:0000256" key="9">
    <source>
        <dbReference type="ARBA" id="ARBA00022840"/>
    </source>
</evidence>
<sequence>MAPPAPSFLVSVLYSKAKLASACGGIIYFLSYVPYMYVAIREEVAHDKITAFEKCIASLMSTTAFGLGSKYFALYEVAGVGIQWHTFSQSPVEGDDFNLLLAVTMLMVDAVVYGVLTWYIEAVHPGMYGLPRPWYFPLQKSYWLGSGRTEAWEWNWPWARAPRLSVMEEDQACAMESRRLEETRGMEEEPTHLPLVVCVDKLTKVYKNDKKLALNKLSLNLYENQVVSFLGHNGAGKTTTMSILTGLFPPTSGSATIYGHDIRTEMDEIRKNLGMCPQHNVLFDRLTVEEHLWFYSRLKSMAQEEIRKEMDKMIEDLELSNKRHSLVQTLSGGMKRKLSVAIAFVGGSRAIILDEPTAGVDPYARRAIWDLILKYKPGRTILLSTHHMDEADLLGDRIAIISHGKLKCCGSPLFLKGAYGDGYRLTLVKRPAEPGGPQEPGLTASPPGPAQLSSCSESQVSQFIRKHVASCLLVSDTSTELSYILPSEAAKKGAFERLFQHLEHSLDALHLSSFGLMDTTLEEVFLKVSEEDQSLENSEADVKESRKDVLPGAADPVSGEGPAGNLARCAELAQSQASLQSASSVGSARGDEGAGYTDVYGDYRPLCDNLQDPDNVSLQEAEAETLARVGQGSRKLEGWWLKVRQFHGLLVKRFHCARRNSKALSSQILLPAFFVCVAMTVALSVPEIGIAAWPGTWTSACSEATPHAHTPARCSPSARCPSLWPSHSGSCWELSSEALWGTLAPGGAGLQPRPSVCPVSSFSLDSVARDRRELRRFLTQNLSLPDSAARALLAAQVDLPEVRAGSLSGAPVSSPGSPPPWPSPGSHGVQGSCVCSWGSPQPGPPPWRSADSPGGAGLEPQLNRDPLALRSTACFSALRLAWTEGQGPPGISSPCSGWRTWVVSNPARWELLLAPALLEQLTCMPGSRELGRVLTVPRGQQTALQGYRDAVCRGQAVARAHRFSELAAELRNQLDAAKIAQQLGLNGPNGSAAPQQPPPPPRLQALLEDLLDAQKVLRDVDVLSALALLLPQGACAGRAPGPAASGPGGAANSTGAGAGPSSNSTAEEGAPPAAAPAPSDALQGQCSAFVQLWAGLQPILCGNNRTIEPEALRRGNMSSLGFTSKEQRNLGLLVHLMTSNPKILYAPAGSEADRVILKANETFALVGNVTHYAQVWLNISAEIRGYLEQGRLQQHLRWLQQYVAELRLHPEALRLSPEELPPALRQDNFSLPNGSVLLQQLDTIDNAACGWIQFMSKVSVDIFKGFPDEESIVNYTLNQAYQDNVTVFAKGRGVPAMDGERTPIARLASRVVGLPPRYGAITFGNVQKSIPASFGARAPAMVRRIAVRRAAQVFYNNKGYHSMPTYLNSLNNAILRANLPKGKGNPAAYG</sequence>
<evidence type="ECO:0000256" key="2">
    <source>
        <dbReference type="ARBA" id="ARBA00004608"/>
    </source>
</evidence>
<dbReference type="SUPFAM" id="SSF52540">
    <property type="entry name" value="P-loop containing nucleoside triphosphate hydrolases"/>
    <property type="match status" value="1"/>
</dbReference>
<feature type="compositionally biased region" description="Basic and acidic residues" evidence="13">
    <location>
        <begin position="540"/>
        <end position="549"/>
    </location>
</feature>
<evidence type="ECO:0000256" key="13">
    <source>
        <dbReference type="SAM" id="MobiDB-lite"/>
    </source>
</evidence>
<gene>
    <name evidence="16" type="ORF">Celaphus_00005016</name>
</gene>
<feature type="region of interest" description="Disordered" evidence="13">
    <location>
        <begin position="1039"/>
        <end position="1080"/>
    </location>
</feature>
<evidence type="ECO:0000256" key="11">
    <source>
        <dbReference type="ARBA" id="ARBA00023136"/>
    </source>
</evidence>
<keyword evidence="17" id="KW-1185">Reference proteome</keyword>
<keyword evidence="4" id="KW-0813">Transport</keyword>
<evidence type="ECO:0000256" key="14">
    <source>
        <dbReference type="SAM" id="Phobius"/>
    </source>
</evidence>
<dbReference type="PANTHER" id="PTHR19229">
    <property type="entry name" value="ATP-BINDING CASSETTE TRANSPORTER SUBFAMILY A ABCA"/>
    <property type="match status" value="1"/>
</dbReference>
<comment type="subcellular location">
    <subcellularLocation>
        <location evidence="1">Endomembrane system</location>
        <topology evidence="1">Multi-pass membrane protein</topology>
    </subcellularLocation>
    <subcellularLocation>
        <location evidence="2">Endosome membrane</location>
    </subcellularLocation>
</comment>
<proteinExistence type="inferred from homology"/>
<evidence type="ECO:0000313" key="16">
    <source>
        <dbReference type="EMBL" id="OWK10031.1"/>
    </source>
</evidence>
<evidence type="ECO:0000256" key="7">
    <source>
        <dbReference type="ARBA" id="ARBA00022741"/>
    </source>
</evidence>
<evidence type="ECO:0000313" key="17">
    <source>
        <dbReference type="Proteomes" id="UP000242450"/>
    </source>
</evidence>
<feature type="compositionally biased region" description="Low complexity" evidence="13">
    <location>
        <begin position="1039"/>
        <end position="1078"/>
    </location>
</feature>
<feature type="region of interest" description="Disordered" evidence="13">
    <location>
        <begin position="430"/>
        <end position="454"/>
    </location>
</feature>
<evidence type="ECO:0000259" key="15">
    <source>
        <dbReference type="PROSITE" id="PS50893"/>
    </source>
</evidence>
<evidence type="ECO:0000256" key="1">
    <source>
        <dbReference type="ARBA" id="ARBA00004127"/>
    </source>
</evidence>
<feature type="domain" description="ABC transporter" evidence="15">
    <location>
        <begin position="197"/>
        <end position="428"/>
    </location>
</feature>
<feature type="compositionally biased region" description="Low complexity" evidence="13">
    <location>
        <begin position="805"/>
        <end position="815"/>
    </location>
</feature>
<dbReference type="PANTHER" id="PTHR19229:SF36">
    <property type="entry name" value="ATP-BINDING CASSETTE SUB-FAMILY A MEMBER 2"/>
    <property type="match status" value="1"/>
</dbReference>
<dbReference type="Pfam" id="PF00005">
    <property type="entry name" value="ABC_tran"/>
    <property type="match status" value="1"/>
</dbReference>
<dbReference type="Gene3D" id="3.40.50.300">
    <property type="entry name" value="P-loop containing nucleotide triphosphate hydrolases"/>
    <property type="match status" value="1"/>
</dbReference>
<dbReference type="EMBL" id="MKHE01000011">
    <property type="protein sequence ID" value="OWK10031.1"/>
    <property type="molecule type" value="Genomic_DNA"/>
</dbReference>
<evidence type="ECO:0000256" key="5">
    <source>
        <dbReference type="ARBA" id="ARBA00022692"/>
    </source>
</evidence>
<dbReference type="GO" id="GO:0005524">
    <property type="term" value="F:ATP binding"/>
    <property type="evidence" value="ECO:0007669"/>
    <property type="project" value="UniProtKB-KW"/>
</dbReference>
<evidence type="ECO:0000256" key="3">
    <source>
        <dbReference type="ARBA" id="ARBA00008869"/>
    </source>
</evidence>
<evidence type="ECO:0000256" key="4">
    <source>
        <dbReference type="ARBA" id="ARBA00022448"/>
    </source>
</evidence>
<dbReference type="PROSITE" id="PS50893">
    <property type="entry name" value="ABC_TRANSPORTER_2"/>
    <property type="match status" value="1"/>
</dbReference>
<protein>
    <recommendedName>
        <fullName evidence="15">ABC transporter domain-containing protein</fullName>
    </recommendedName>
</protein>
<evidence type="ECO:0000256" key="12">
    <source>
        <dbReference type="ARBA" id="ARBA00023180"/>
    </source>
</evidence>
<dbReference type="InterPro" id="IPR026082">
    <property type="entry name" value="ABCA"/>
</dbReference>
<dbReference type="GO" id="GO:0010008">
    <property type="term" value="C:endosome membrane"/>
    <property type="evidence" value="ECO:0007669"/>
    <property type="project" value="UniProtKB-SubCell"/>
</dbReference>
<feature type="region of interest" description="Disordered" evidence="13">
    <location>
        <begin position="532"/>
        <end position="561"/>
    </location>
</feature>
<evidence type="ECO:0000256" key="6">
    <source>
        <dbReference type="ARBA" id="ARBA00022737"/>
    </source>
</evidence>
<dbReference type="GO" id="GO:0005319">
    <property type="term" value="F:lipid transporter activity"/>
    <property type="evidence" value="ECO:0007669"/>
    <property type="project" value="TreeGrafter"/>
</dbReference>
<organism evidence="16 17">
    <name type="scientific">Cervus elaphus hippelaphus</name>
    <name type="common">European red deer</name>
    <dbReference type="NCBI Taxonomy" id="46360"/>
    <lineage>
        <taxon>Eukaryota</taxon>
        <taxon>Metazoa</taxon>
        <taxon>Chordata</taxon>
        <taxon>Craniata</taxon>
        <taxon>Vertebrata</taxon>
        <taxon>Euteleostomi</taxon>
        <taxon>Mammalia</taxon>
        <taxon>Eutheria</taxon>
        <taxon>Laurasiatheria</taxon>
        <taxon>Artiodactyla</taxon>
        <taxon>Ruminantia</taxon>
        <taxon>Pecora</taxon>
        <taxon>Cervidae</taxon>
        <taxon>Cervinae</taxon>
        <taxon>Cervus</taxon>
    </lineage>
</organism>
<dbReference type="InterPro" id="IPR027417">
    <property type="entry name" value="P-loop_NTPase"/>
</dbReference>
<keyword evidence="12" id="KW-0325">Glycoprotein</keyword>
<dbReference type="FunFam" id="3.40.50.300:FF:000511">
    <property type="entry name" value="ATP-binding cassette, sub-family A (ABC1), member 2"/>
    <property type="match status" value="1"/>
</dbReference>
<dbReference type="InterPro" id="IPR003593">
    <property type="entry name" value="AAA+_ATPase"/>
</dbReference>
<keyword evidence="11 14" id="KW-0472">Membrane</keyword>
<name>A0A212CVM5_CEREH</name>
<evidence type="ECO:0000256" key="10">
    <source>
        <dbReference type="ARBA" id="ARBA00022989"/>
    </source>
</evidence>
<keyword evidence="6" id="KW-0677">Repeat</keyword>
<keyword evidence="10 14" id="KW-1133">Transmembrane helix</keyword>
<keyword evidence="5 14" id="KW-0812">Transmembrane</keyword>
<dbReference type="GO" id="GO:0140359">
    <property type="term" value="F:ABC-type transporter activity"/>
    <property type="evidence" value="ECO:0007669"/>
    <property type="project" value="InterPro"/>
</dbReference>
<keyword evidence="9" id="KW-0067">ATP-binding</keyword>
<feature type="transmembrane region" description="Helical" evidence="14">
    <location>
        <begin position="19"/>
        <end position="38"/>
    </location>
</feature>
<dbReference type="CDD" id="cd03263">
    <property type="entry name" value="ABC_subfamily_A"/>
    <property type="match status" value="1"/>
</dbReference>
<feature type="transmembrane region" description="Helical" evidence="14">
    <location>
        <begin position="97"/>
        <end position="120"/>
    </location>
</feature>
<comment type="similarity">
    <text evidence="3">Belongs to the ABC transporter superfamily. ABCA family.</text>
</comment>
<dbReference type="GO" id="GO:0016887">
    <property type="term" value="F:ATP hydrolysis activity"/>
    <property type="evidence" value="ECO:0007669"/>
    <property type="project" value="InterPro"/>
</dbReference>
<reference evidence="16 17" key="1">
    <citation type="journal article" date="2018" name="Mol. Genet. Genomics">
        <title>The red deer Cervus elaphus genome CerEla1.0: sequencing, annotating, genes, and chromosomes.</title>
        <authorList>
            <person name="Bana N.A."/>
            <person name="Nyiri A."/>
            <person name="Nagy J."/>
            <person name="Frank K."/>
            <person name="Nagy T."/>
            <person name="Steger V."/>
            <person name="Schiller M."/>
            <person name="Lakatos P."/>
            <person name="Sugar L."/>
            <person name="Horn P."/>
            <person name="Barta E."/>
            <person name="Orosz L."/>
        </authorList>
    </citation>
    <scope>NUCLEOTIDE SEQUENCE [LARGE SCALE GENOMIC DNA]</scope>
    <source>
        <strain evidence="16">Hungarian</strain>
    </source>
</reference>
<dbReference type="SMART" id="SM00382">
    <property type="entry name" value="AAA"/>
    <property type="match status" value="1"/>
</dbReference>
<feature type="region of interest" description="Disordered" evidence="13">
    <location>
        <begin position="805"/>
        <end position="862"/>
    </location>
</feature>
<comment type="caution">
    <text evidence="16">The sequence shown here is derived from an EMBL/GenBank/DDBJ whole genome shotgun (WGS) entry which is preliminary data.</text>
</comment>
<accession>A0A212CVM5</accession>
<dbReference type="PROSITE" id="PS00211">
    <property type="entry name" value="ABC_TRANSPORTER_1"/>
    <property type="match status" value="1"/>
</dbReference>
<feature type="non-terminal residue" evidence="16">
    <location>
        <position position="1390"/>
    </location>
</feature>
<dbReference type="OrthoDB" id="10255969at2759"/>